<dbReference type="RefSeq" id="WP_148782170.1">
    <property type="nucleotide sequence ID" value="NZ_VNHU01000003.1"/>
</dbReference>
<keyword evidence="2" id="KW-0472">Membrane</keyword>
<dbReference type="AlphaFoldDB" id="A0A5S5CB16"/>
<sequence length="188" mass="21735">MKQDKLEDFFEKIRDNVDIYEPSDTHFENFSRRLSAIPGATLKQDKNNTINWFKPLSIAAAIALLLISSLFIFQNRDESKRELASVSDEMYTTQSFFASTIAFKLKEIKKTATIADKELVNDAMNQLDKLDIDYQKLKQDLVISNNDTRVISAMIENFQQRATLLENVLETLQQNKLNKNYSNENNIL</sequence>
<dbReference type="OrthoDB" id="1143801at2"/>
<comment type="caution">
    <text evidence="3">The sequence shown here is derived from an EMBL/GenBank/DDBJ whole genome shotgun (WGS) entry which is preliminary data.</text>
</comment>
<evidence type="ECO:0000256" key="2">
    <source>
        <dbReference type="SAM" id="Phobius"/>
    </source>
</evidence>
<dbReference type="Proteomes" id="UP000324376">
    <property type="component" value="Unassembled WGS sequence"/>
</dbReference>
<gene>
    <name evidence="3" type="ORF">BD809_103237</name>
</gene>
<evidence type="ECO:0008006" key="5">
    <source>
        <dbReference type="Google" id="ProtNLM"/>
    </source>
</evidence>
<accession>A0A5S5CB16</accession>
<keyword evidence="1" id="KW-0175">Coiled coil</keyword>
<protein>
    <recommendedName>
        <fullName evidence="5">Anti-sigma factor</fullName>
    </recommendedName>
</protein>
<reference evidence="3 4" key="1">
    <citation type="submission" date="2019-07" db="EMBL/GenBank/DDBJ databases">
        <title>Genomic Encyclopedia of Archaeal and Bacterial Type Strains, Phase II (KMG-II): from individual species to whole genera.</title>
        <authorList>
            <person name="Goeker M."/>
        </authorList>
    </citation>
    <scope>NUCLEOTIDE SEQUENCE [LARGE SCALE GENOMIC DNA]</scope>
    <source>
        <strain evidence="3 4">DSM 17527</strain>
    </source>
</reference>
<keyword evidence="4" id="KW-1185">Reference proteome</keyword>
<evidence type="ECO:0000256" key="1">
    <source>
        <dbReference type="SAM" id="Coils"/>
    </source>
</evidence>
<feature type="coiled-coil region" evidence="1">
    <location>
        <begin position="120"/>
        <end position="175"/>
    </location>
</feature>
<organism evidence="3 4">
    <name type="scientific">Aquimarina intermedia</name>
    <dbReference type="NCBI Taxonomy" id="350814"/>
    <lineage>
        <taxon>Bacteria</taxon>
        <taxon>Pseudomonadati</taxon>
        <taxon>Bacteroidota</taxon>
        <taxon>Flavobacteriia</taxon>
        <taxon>Flavobacteriales</taxon>
        <taxon>Flavobacteriaceae</taxon>
        <taxon>Aquimarina</taxon>
    </lineage>
</organism>
<feature type="transmembrane region" description="Helical" evidence="2">
    <location>
        <begin position="52"/>
        <end position="73"/>
    </location>
</feature>
<keyword evidence="2" id="KW-0812">Transmembrane</keyword>
<evidence type="ECO:0000313" key="4">
    <source>
        <dbReference type="Proteomes" id="UP000324376"/>
    </source>
</evidence>
<proteinExistence type="predicted"/>
<name>A0A5S5CB16_9FLAO</name>
<dbReference type="EMBL" id="VNHU01000003">
    <property type="protein sequence ID" value="TYP75173.1"/>
    <property type="molecule type" value="Genomic_DNA"/>
</dbReference>
<evidence type="ECO:0000313" key="3">
    <source>
        <dbReference type="EMBL" id="TYP75173.1"/>
    </source>
</evidence>
<keyword evidence="2" id="KW-1133">Transmembrane helix</keyword>